<organism evidence="5 6">
    <name type="scientific">Xylona heveae (strain CBS 132557 / TC161)</name>
    <dbReference type="NCBI Taxonomy" id="1328760"/>
    <lineage>
        <taxon>Eukaryota</taxon>
        <taxon>Fungi</taxon>
        <taxon>Dikarya</taxon>
        <taxon>Ascomycota</taxon>
        <taxon>Pezizomycotina</taxon>
        <taxon>Xylonomycetes</taxon>
        <taxon>Xylonales</taxon>
        <taxon>Xylonaceae</taxon>
        <taxon>Xylona</taxon>
    </lineage>
</organism>
<keyword evidence="2 5" id="KW-0378">Hydrolase</keyword>
<dbReference type="GO" id="GO:0052689">
    <property type="term" value="F:carboxylic ester hydrolase activity"/>
    <property type="evidence" value="ECO:0007669"/>
    <property type="project" value="TreeGrafter"/>
</dbReference>
<dbReference type="PANTHER" id="PTHR43918:SF4">
    <property type="entry name" value="CARBOXYLIC ESTER HYDROLASE"/>
    <property type="match status" value="1"/>
</dbReference>
<evidence type="ECO:0000256" key="1">
    <source>
        <dbReference type="ARBA" id="ARBA00005964"/>
    </source>
</evidence>
<feature type="signal peptide" evidence="3">
    <location>
        <begin position="1"/>
        <end position="18"/>
    </location>
</feature>
<accession>A0A165GPF2</accession>
<evidence type="ECO:0000256" key="3">
    <source>
        <dbReference type="SAM" id="SignalP"/>
    </source>
</evidence>
<evidence type="ECO:0000256" key="2">
    <source>
        <dbReference type="ARBA" id="ARBA00022801"/>
    </source>
</evidence>
<dbReference type="InterPro" id="IPR050654">
    <property type="entry name" value="AChE-related_enzymes"/>
</dbReference>
<dbReference type="STRING" id="1328760.A0A165GPF2"/>
<dbReference type="PANTHER" id="PTHR43918">
    <property type="entry name" value="ACETYLCHOLINESTERASE"/>
    <property type="match status" value="1"/>
</dbReference>
<dbReference type="Proteomes" id="UP000076632">
    <property type="component" value="Unassembled WGS sequence"/>
</dbReference>
<sequence length="570" mass="62622">MFLANFIPISVLLAQALAAPLATLKPANITYKGYTDPEGEVESFLNIKFAQDTSGFNRFRRPIPFQPEPNSTVDATVKGAACPQRKVPVPGLPFFHNVTNISEDCLTLRISRPANLTDHAKLPVMVWIYGGGDTIGQIYDELYDPTNLVKEAAARDAPIIYAAVNYRVTAFGFAASPALADEGNLNAALLDQRLGIEWIRENIATFGGDPGNITIFGESDGATNVGLQLTAYGGKRHAPFKRAIMESGSPAADPGVASQLAWNATDILAELTNCTSQNGTNVETLKCLRSLPMEVILEKADEASLDLVPESGFETFLPTVDEDFIPEAPSKMVREGHFYKDIDVIVGWNENDGTMFVNKTVSSDAEVAAQVKTYYPGLTDASISYILDLYQTSDFSAKYGISAQYYRLAQIWRDAEFVCPSIVLANQVHQYGARSYLFDLNQTLYDESDPALRADCTMHTSDLPYVFDTASTYKNTTQSDDELANNMSNTWVMFAHTGSVPGSLSWPQAYESAHNVTFPETVDVRVLGGHTSGVARVEEAFENTGLLENELLLERCFFWTSEKIFAQLRT</sequence>
<evidence type="ECO:0000259" key="4">
    <source>
        <dbReference type="Pfam" id="PF00135"/>
    </source>
</evidence>
<dbReference type="Pfam" id="PF00135">
    <property type="entry name" value="COesterase"/>
    <property type="match status" value="1"/>
</dbReference>
<dbReference type="SUPFAM" id="SSF53474">
    <property type="entry name" value="alpha/beta-Hydrolases"/>
    <property type="match status" value="1"/>
</dbReference>
<evidence type="ECO:0000313" key="6">
    <source>
        <dbReference type="Proteomes" id="UP000076632"/>
    </source>
</evidence>
<gene>
    <name evidence="5" type="ORF">L228DRAFT_277754</name>
</gene>
<proteinExistence type="inferred from homology"/>
<name>A0A165GPF2_XYLHT</name>
<dbReference type="RefSeq" id="XP_018187988.1">
    <property type="nucleotide sequence ID" value="XM_018335633.1"/>
</dbReference>
<comment type="similarity">
    <text evidence="1">Belongs to the type-B carboxylesterase/lipase family.</text>
</comment>
<keyword evidence="6" id="KW-1185">Reference proteome</keyword>
<dbReference type="AlphaFoldDB" id="A0A165GPF2"/>
<feature type="chain" id="PRO_5007858226" evidence="3">
    <location>
        <begin position="19"/>
        <end position="570"/>
    </location>
</feature>
<feature type="domain" description="Carboxylesterase type B" evidence="4">
    <location>
        <begin position="38"/>
        <end position="510"/>
    </location>
</feature>
<dbReference type="Gene3D" id="3.40.50.1820">
    <property type="entry name" value="alpha/beta hydrolase"/>
    <property type="match status" value="1"/>
</dbReference>
<dbReference type="OrthoDB" id="408631at2759"/>
<evidence type="ECO:0000313" key="5">
    <source>
        <dbReference type="EMBL" id="KZF22433.1"/>
    </source>
</evidence>
<dbReference type="InParanoid" id="A0A165GPF2"/>
<dbReference type="InterPro" id="IPR002018">
    <property type="entry name" value="CarbesteraseB"/>
</dbReference>
<dbReference type="EMBL" id="KV407459">
    <property type="protein sequence ID" value="KZF22433.1"/>
    <property type="molecule type" value="Genomic_DNA"/>
</dbReference>
<reference evidence="5 6" key="1">
    <citation type="journal article" date="2016" name="Fungal Biol.">
        <title>The genome of Xylona heveae provides a window into fungal endophytism.</title>
        <authorList>
            <person name="Gazis R."/>
            <person name="Kuo A."/>
            <person name="Riley R."/>
            <person name="LaButti K."/>
            <person name="Lipzen A."/>
            <person name="Lin J."/>
            <person name="Amirebrahimi M."/>
            <person name="Hesse C.N."/>
            <person name="Spatafora J.W."/>
            <person name="Henrissat B."/>
            <person name="Hainaut M."/>
            <person name="Grigoriev I.V."/>
            <person name="Hibbett D.S."/>
        </authorList>
    </citation>
    <scope>NUCLEOTIDE SEQUENCE [LARGE SCALE GENOMIC DNA]</scope>
    <source>
        <strain evidence="5 6">TC161</strain>
    </source>
</reference>
<dbReference type="ESTHER" id="9pezi-a0a165gpf2">
    <property type="family name" value="Fungal_carboxylesterase_lipase"/>
</dbReference>
<keyword evidence="3" id="KW-0732">Signal</keyword>
<dbReference type="OMA" id="CENDGAF"/>
<protein>
    <submittedName>
        <fullName evidence="5">Alpha/beta-hydrolase</fullName>
    </submittedName>
</protein>
<dbReference type="GeneID" id="28900770"/>
<dbReference type="InterPro" id="IPR029058">
    <property type="entry name" value="AB_hydrolase_fold"/>
</dbReference>